<dbReference type="Pfam" id="PF08592">
    <property type="entry name" value="Anthrone_oxy"/>
    <property type="match status" value="1"/>
</dbReference>
<keyword evidence="3" id="KW-1185">Reference proteome</keyword>
<feature type="transmembrane region" description="Helical" evidence="1">
    <location>
        <begin position="86"/>
        <end position="107"/>
    </location>
</feature>
<accession>A0A402BFJ2</accession>
<protein>
    <submittedName>
        <fullName evidence="2">Membrane protein</fullName>
    </submittedName>
</protein>
<feature type="transmembrane region" description="Helical" evidence="1">
    <location>
        <begin position="55"/>
        <end position="74"/>
    </location>
</feature>
<evidence type="ECO:0000313" key="2">
    <source>
        <dbReference type="EMBL" id="GCE30096.1"/>
    </source>
</evidence>
<name>A0A402BFJ2_9CHLR</name>
<organism evidence="2 3">
    <name type="scientific">Dictyobacter alpinus</name>
    <dbReference type="NCBI Taxonomy" id="2014873"/>
    <lineage>
        <taxon>Bacteria</taxon>
        <taxon>Bacillati</taxon>
        <taxon>Chloroflexota</taxon>
        <taxon>Ktedonobacteria</taxon>
        <taxon>Ktedonobacterales</taxon>
        <taxon>Dictyobacteraceae</taxon>
        <taxon>Dictyobacter</taxon>
    </lineage>
</organism>
<reference evidence="3" key="1">
    <citation type="submission" date="2018-12" db="EMBL/GenBank/DDBJ databases">
        <title>Tengunoibacter tsumagoiensis gen. nov., sp. nov., Dictyobacter kobayashii sp. nov., D. alpinus sp. nov., and D. joshuensis sp. nov. and description of Dictyobacteraceae fam. nov. within the order Ktedonobacterales isolated from Tengu-no-mugimeshi.</title>
        <authorList>
            <person name="Wang C.M."/>
            <person name="Zheng Y."/>
            <person name="Sakai Y."/>
            <person name="Toyoda A."/>
            <person name="Minakuchi Y."/>
            <person name="Abe K."/>
            <person name="Yokota A."/>
            <person name="Yabe S."/>
        </authorList>
    </citation>
    <scope>NUCLEOTIDE SEQUENCE [LARGE SCALE GENOMIC DNA]</scope>
    <source>
        <strain evidence="3">Uno16</strain>
    </source>
</reference>
<dbReference type="InterPro" id="IPR013901">
    <property type="entry name" value="Anthrone_oxy"/>
</dbReference>
<dbReference type="RefSeq" id="WP_161982455.1">
    <property type="nucleotide sequence ID" value="NZ_BIFT01000002.1"/>
</dbReference>
<proteinExistence type="predicted"/>
<keyword evidence="1" id="KW-0812">Transmembrane</keyword>
<keyword evidence="1" id="KW-0472">Membrane</keyword>
<gene>
    <name evidence="2" type="ORF">KDA_55800</name>
</gene>
<dbReference type="AlphaFoldDB" id="A0A402BFJ2"/>
<keyword evidence="1" id="KW-1133">Transmembrane helix</keyword>
<dbReference type="EMBL" id="BIFT01000002">
    <property type="protein sequence ID" value="GCE30096.1"/>
    <property type="molecule type" value="Genomic_DNA"/>
</dbReference>
<evidence type="ECO:0000256" key="1">
    <source>
        <dbReference type="SAM" id="Phobius"/>
    </source>
</evidence>
<sequence length="171" mass="18622">MNLKHIMLVLAALTTGLTAGVFFGYQVSIIPAFTALSNTAYIDAMQRINNAIQNPAFLVTFMSPAIFLPVATYLRRKTSFSLPFTFLFVATCLYIVGTFGVTMAANVPLNDALAAFSFQTATPEQIATARTAFQDPWNFWHLIRTVASVGSFLLIIIASLSASDVRSVPSR</sequence>
<feature type="transmembrane region" description="Helical" evidence="1">
    <location>
        <begin position="139"/>
        <end position="162"/>
    </location>
</feature>
<evidence type="ECO:0000313" key="3">
    <source>
        <dbReference type="Proteomes" id="UP000287171"/>
    </source>
</evidence>
<comment type="caution">
    <text evidence="2">The sequence shown here is derived from an EMBL/GenBank/DDBJ whole genome shotgun (WGS) entry which is preliminary data.</text>
</comment>
<dbReference type="Proteomes" id="UP000287171">
    <property type="component" value="Unassembled WGS sequence"/>
</dbReference>